<name>A0A2A6DYW2_9BACL</name>
<comment type="caution">
    <text evidence="3">The sequence shown here is derived from an EMBL/GenBank/DDBJ whole genome shotgun (WGS) entry which is preliminary data.</text>
</comment>
<dbReference type="AlphaFoldDB" id="A0A2A6DYW2"/>
<dbReference type="EMBL" id="MOXJ01000031">
    <property type="protein sequence ID" value="PDO09687.1"/>
    <property type="molecule type" value="Genomic_DNA"/>
</dbReference>
<dbReference type="InterPro" id="IPR026838">
    <property type="entry name" value="YheC/D"/>
</dbReference>
<reference evidence="3 4" key="1">
    <citation type="submission" date="2016-12" db="EMBL/GenBank/DDBJ databases">
        <title>Candidatus Reconcilibacillus cellulovorans genome.</title>
        <authorList>
            <person name="Kolinko S."/>
            <person name="Wu Y.-W."/>
            <person name="Tachea F."/>
            <person name="Denzel E."/>
            <person name="Hiras J."/>
            <person name="Baecker N."/>
            <person name="Chan L.J."/>
            <person name="Eichorst S.A."/>
            <person name="Frey D."/>
            <person name="Adams P.D."/>
            <person name="Pray T."/>
            <person name="Tanjore D."/>
            <person name="Petzold C.J."/>
            <person name="Gladden J.M."/>
            <person name="Simmons B.A."/>
            <person name="Singer S.W."/>
        </authorList>
    </citation>
    <scope>NUCLEOTIDE SEQUENCE [LARGE SCALE GENOMIC DNA]</scope>
    <source>
        <strain evidence="3">JTherm</strain>
    </source>
</reference>
<proteinExistence type="predicted"/>
<sequence>MIRATNTGRLGIMIGDGNRTPPSPAPAAYFRKLSELGPSVGLDVFVFSPLEADWSRRCTTGYRWRPDRGEWEKASVPFPDVVYDRSFYKSRNAHAEHQQAARRLLRESGVVLLGHQLTGKRDVIAVLSQDPELAVHLPPTETLEDPQQVVERLKQTPAVLLKPENGSCGRGVLCIRPTAGTGYELRGRNARNRIVCAEVHDRRSLVVAIRDWARRRPFLMQPFLLLETADGRPFDLRVLVQKDGRGRWRISGIAARIGRPGGVTSNLHGGGIATSGAALLGKEFGTSAETLLGRLRFLAVRTAVALESGFGRLAELGLDFGIDRSARIWLLEANSKPGHSAFVRLAGTGADAGADVEIGAKGGDGAPEPWLRPIFYARTLIDRLQGEETR</sequence>
<dbReference type="Pfam" id="PF14398">
    <property type="entry name" value="ATPgrasp_YheCD"/>
    <property type="match status" value="1"/>
</dbReference>
<accession>A0A2A6DYW2</accession>
<keyword evidence="1" id="KW-0547">Nucleotide-binding</keyword>
<keyword evidence="1" id="KW-0067">ATP-binding</keyword>
<protein>
    <recommendedName>
        <fullName evidence="2">ATP-grasp domain-containing protein</fullName>
    </recommendedName>
</protein>
<dbReference type="GO" id="GO:0046872">
    <property type="term" value="F:metal ion binding"/>
    <property type="evidence" value="ECO:0007669"/>
    <property type="project" value="InterPro"/>
</dbReference>
<organism evidence="3 4">
    <name type="scientific">Candidatus Reconcilbacillus cellulovorans</name>
    <dbReference type="NCBI Taxonomy" id="1906605"/>
    <lineage>
        <taxon>Bacteria</taxon>
        <taxon>Bacillati</taxon>
        <taxon>Bacillota</taxon>
        <taxon>Bacilli</taxon>
        <taxon>Bacillales</taxon>
        <taxon>Paenibacillaceae</taxon>
        <taxon>Candidatus Reconcilbacillus</taxon>
    </lineage>
</organism>
<dbReference type="SUPFAM" id="SSF56059">
    <property type="entry name" value="Glutathione synthetase ATP-binding domain-like"/>
    <property type="match status" value="1"/>
</dbReference>
<evidence type="ECO:0000313" key="4">
    <source>
        <dbReference type="Proteomes" id="UP000243688"/>
    </source>
</evidence>
<evidence type="ECO:0000256" key="1">
    <source>
        <dbReference type="PROSITE-ProRule" id="PRU00409"/>
    </source>
</evidence>
<dbReference type="Gene3D" id="3.30.470.20">
    <property type="entry name" value="ATP-grasp fold, B domain"/>
    <property type="match status" value="1"/>
</dbReference>
<evidence type="ECO:0000313" key="3">
    <source>
        <dbReference type="EMBL" id="PDO09687.1"/>
    </source>
</evidence>
<dbReference type="PROSITE" id="PS50975">
    <property type="entry name" value="ATP_GRASP"/>
    <property type="match status" value="1"/>
</dbReference>
<evidence type="ECO:0000259" key="2">
    <source>
        <dbReference type="PROSITE" id="PS50975"/>
    </source>
</evidence>
<feature type="domain" description="ATP-grasp" evidence="2">
    <location>
        <begin position="127"/>
        <end position="361"/>
    </location>
</feature>
<dbReference type="Proteomes" id="UP000243688">
    <property type="component" value="Unassembled WGS sequence"/>
</dbReference>
<dbReference type="InterPro" id="IPR011761">
    <property type="entry name" value="ATP-grasp"/>
</dbReference>
<gene>
    <name evidence="3" type="ORF">BLM47_11320</name>
</gene>
<dbReference type="GO" id="GO:0005524">
    <property type="term" value="F:ATP binding"/>
    <property type="evidence" value="ECO:0007669"/>
    <property type="project" value="UniProtKB-UniRule"/>
</dbReference>